<dbReference type="EMBL" id="MU005984">
    <property type="protein sequence ID" value="KAF2860219.1"/>
    <property type="molecule type" value="Genomic_DNA"/>
</dbReference>
<reference evidence="1" key="1">
    <citation type="journal article" date="2020" name="Stud. Mycol.">
        <title>101 Dothideomycetes genomes: a test case for predicting lifestyles and emergence of pathogens.</title>
        <authorList>
            <person name="Haridas S."/>
            <person name="Albert R."/>
            <person name="Binder M."/>
            <person name="Bloem J."/>
            <person name="Labutti K."/>
            <person name="Salamov A."/>
            <person name="Andreopoulos B."/>
            <person name="Baker S."/>
            <person name="Barry K."/>
            <person name="Bills G."/>
            <person name="Bluhm B."/>
            <person name="Cannon C."/>
            <person name="Castanera R."/>
            <person name="Culley D."/>
            <person name="Daum C."/>
            <person name="Ezra D."/>
            <person name="Gonzalez J."/>
            <person name="Henrissat B."/>
            <person name="Kuo A."/>
            <person name="Liang C."/>
            <person name="Lipzen A."/>
            <person name="Lutzoni F."/>
            <person name="Magnuson J."/>
            <person name="Mondo S."/>
            <person name="Nolan M."/>
            <person name="Ohm R."/>
            <person name="Pangilinan J."/>
            <person name="Park H.-J."/>
            <person name="Ramirez L."/>
            <person name="Alfaro M."/>
            <person name="Sun H."/>
            <person name="Tritt A."/>
            <person name="Yoshinaga Y."/>
            <person name="Zwiers L.-H."/>
            <person name="Turgeon B."/>
            <person name="Goodwin S."/>
            <person name="Spatafora J."/>
            <person name="Crous P."/>
            <person name="Grigoriev I."/>
        </authorList>
    </citation>
    <scope>NUCLEOTIDE SEQUENCE</scope>
    <source>
        <strain evidence="1">CBS 480.64</strain>
    </source>
</reference>
<dbReference type="Pfam" id="PF07103">
    <property type="entry name" value="DUF1365"/>
    <property type="match status" value="1"/>
</dbReference>
<dbReference type="AlphaFoldDB" id="A0A6A7BZR6"/>
<proteinExistence type="predicted"/>
<dbReference type="PANTHER" id="PTHR33973">
    <property type="entry name" value="OS07G0153300 PROTEIN"/>
    <property type="match status" value="1"/>
</dbReference>
<evidence type="ECO:0000313" key="2">
    <source>
        <dbReference type="Proteomes" id="UP000799421"/>
    </source>
</evidence>
<keyword evidence="2" id="KW-1185">Reference proteome</keyword>
<dbReference type="PANTHER" id="PTHR33973:SF4">
    <property type="entry name" value="OS07G0153300 PROTEIN"/>
    <property type="match status" value="1"/>
</dbReference>
<dbReference type="Proteomes" id="UP000799421">
    <property type="component" value="Unassembled WGS sequence"/>
</dbReference>
<accession>A0A6A7BZR6</accession>
<name>A0A6A7BZR6_9PEZI</name>
<organism evidence="1 2">
    <name type="scientific">Piedraia hortae CBS 480.64</name>
    <dbReference type="NCBI Taxonomy" id="1314780"/>
    <lineage>
        <taxon>Eukaryota</taxon>
        <taxon>Fungi</taxon>
        <taxon>Dikarya</taxon>
        <taxon>Ascomycota</taxon>
        <taxon>Pezizomycotina</taxon>
        <taxon>Dothideomycetes</taxon>
        <taxon>Dothideomycetidae</taxon>
        <taxon>Capnodiales</taxon>
        <taxon>Piedraiaceae</taxon>
        <taxon>Piedraia</taxon>
    </lineage>
</organism>
<gene>
    <name evidence="1" type="ORF">K470DRAFT_270941</name>
</gene>
<sequence>MVYIGIPVGDNKQQEAVQHTKWWITVNPANHLRQYNSRLSLAEKLALFLQKNGIDDGDCAFAYLVTPPSILGYDPALASFWYLYDSETVLKHIILETHDGNPAYLLSAAEKTDLVSEKQMFLDRSSASSSQPLSILAADPLTCAGNFDNTICADMVVAQLWSDPNLEVSMHLLVSNFVLLVQNALRWHGRGLALEPTQSAAEPDYSFDEQNLEETFQRFLSYAVKGCIQPLYLIYKPARDDAEICIRSPSLDDNAKQMDGNTLKIAITNPAFYSRFVKYPLAEEAFEKEAGRTC</sequence>
<protein>
    <submittedName>
        <fullName evidence="1">Uncharacterized protein</fullName>
    </submittedName>
</protein>
<dbReference type="InterPro" id="IPR010775">
    <property type="entry name" value="DUF1365"/>
</dbReference>
<evidence type="ECO:0000313" key="1">
    <source>
        <dbReference type="EMBL" id="KAF2860219.1"/>
    </source>
</evidence>
<dbReference type="OrthoDB" id="3340520at2759"/>